<gene>
    <name evidence="3" type="ORF">Afil01_64690</name>
</gene>
<protein>
    <submittedName>
        <fullName evidence="3">Uncharacterized protein</fullName>
    </submittedName>
</protein>
<sequence length="164" mass="17194">MVAAPERLPPGLARPWTGVVGVFVRHGRQGNSRGRTDPESAARRRGPAAAVTTIGDVLMTRRARRWWPRVLLAALALLLAGLAVAHATEHHHAERVASCPGDSRHPECADDVAVDSPLPAPAPALDAGGARHEAIPTAMGVHCGRRSTGAGPDGLLTRLCVSRT</sequence>
<feature type="region of interest" description="Disordered" evidence="1">
    <location>
        <begin position="27"/>
        <end position="47"/>
    </location>
</feature>
<evidence type="ECO:0000313" key="3">
    <source>
        <dbReference type="EMBL" id="GLZ81662.1"/>
    </source>
</evidence>
<comment type="caution">
    <text evidence="3">The sequence shown here is derived from an EMBL/GenBank/DDBJ whole genome shotgun (WGS) entry which is preliminary data.</text>
</comment>
<organism evidence="3 4">
    <name type="scientific">Actinorhabdospora filicis</name>
    <dbReference type="NCBI Taxonomy" id="1785913"/>
    <lineage>
        <taxon>Bacteria</taxon>
        <taxon>Bacillati</taxon>
        <taxon>Actinomycetota</taxon>
        <taxon>Actinomycetes</taxon>
        <taxon>Micromonosporales</taxon>
        <taxon>Micromonosporaceae</taxon>
        <taxon>Actinorhabdospora</taxon>
    </lineage>
</organism>
<evidence type="ECO:0000256" key="2">
    <source>
        <dbReference type="SAM" id="Phobius"/>
    </source>
</evidence>
<keyword evidence="2" id="KW-0472">Membrane</keyword>
<keyword evidence="4" id="KW-1185">Reference proteome</keyword>
<keyword evidence="2" id="KW-1133">Transmembrane helix</keyword>
<reference evidence="3" key="1">
    <citation type="submission" date="2023-03" db="EMBL/GenBank/DDBJ databases">
        <title>Actinorhabdospora filicis NBRC 111898.</title>
        <authorList>
            <person name="Ichikawa N."/>
            <person name="Sato H."/>
            <person name="Tonouchi N."/>
        </authorList>
    </citation>
    <scope>NUCLEOTIDE SEQUENCE</scope>
    <source>
        <strain evidence="3">NBRC 111898</strain>
    </source>
</reference>
<evidence type="ECO:0000313" key="4">
    <source>
        <dbReference type="Proteomes" id="UP001165079"/>
    </source>
</evidence>
<dbReference type="Proteomes" id="UP001165079">
    <property type="component" value="Unassembled WGS sequence"/>
</dbReference>
<accession>A0A9W6STQ2</accession>
<dbReference type="EMBL" id="BSTX01000006">
    <property type="protein sequence ID" value="GLZ81662.1"/>
    <property type="molecule type" value="Genomic_DNA"/>
</dbReference>
<proteinExistence type="predicted"/>
<feature type="region of interest" description="Disordered" evidence="1">
    <location>
        <begin position="96"/>
        <end position="128"/>
    </location>
</feature>
<name>A0A9W6STQ2_9ACTN</name>
<evidence type="ECO:0000256" key="1">
    <source>
        <dbReference type="SAM" id="MobiDB-lite"/>
    </source>
</evidence>
<dbReference type="AlphaFoldDB" id="A0A9W6STQ2"/>
<keyword evidence="2" id="KW-0812">Transmembrane</keyword>
<feature type="transmembrane region" description="Helical" evidence="2">
    <location>
        <begin position="66"/>
        <end position="85"/>
    </location>
</feature>